<dbReference type="Proteomes" id="UP001417504">
    <property type="component" value="Unassembled WGS sequence"/>
</dbReference>
<dbReference type="EMBL" id="JBBNAE010000006">
    <property type="protein sequence ID" value="KAK9115495.1"/>
    <property type="molecule type" value="Genomic_DNA"/>
</dbReference>
<proteinExistence type="predicted"/>
<name>A0AAP0NRX0_9MAGN</name>
<dbReference type="PANTHER" id="PTHR34538:SF13">
    <property type="entry name" value="OS02G0637200 PROTEIN"/>
    <property type="match status" value="1"/>
</dbReference>
<evidence type="ECO:0000313" key="2">
    <source>
        <dbReference type="Proteomes" id="UP001417504"/>
    </source>
</evidence>
<accession>A0AAP0NRX0</accession>
<evidence type="ECO:0000313" key="1">
    <source>
        <dbReference type="EMBL" id="KAK9115495.1"/>
    </source>
</evidence>
<gene>
    <name evidence="1" type="ORF">Sjap_014442</name>
</gene>
<keyword evidence="2" id="KW-1185">Reference proteome</keyword>
<dbReference type="PANTHER" id="PTHR34538">
    <property type="entry name" value="EXPRESSED PROTEIN"/>
    <property type="match status" value="1"/>
</dbReference>
<sequence>MAGMVRSPVVPHVIASMIVPPQRVVSARMKDLLGPLLEGLVINADGNLLDALGAAIKGNSRARTSEEETIIAALNNTGIPKVNVAAEFSAEEQPEVDLSDEDFYASTHQASLSLLPSRRDQLIREHLIAGSGTDEPNTGFFSVVRPAPAPAPAVRYSTAKTRATTERRERKNIYMVGVAFMEDIIGNVAYLDHHYFGLRRKVRSLFLRVRAEMRRQRVIMNKTRHHHHHRNFSFHYDPLSYALNFDNTCSAFLC</sequence>
<comment type="caution">
    <text evidence="1">The sequence shown here is derived from an EMBL/GenBank/DDBJ whole genome shotgun (WGS) entry which is preliminary data.</text>
</comment>
<reference evidence="1 2" key="1">
    <citation type="submission" date="2024-01" db="EMBL/GenBank/DDBJ databases">
        <title>Genome assemblies of Stephania.</title>
        <authorList>
            <person name="Yang L."/>
        </authorList>
    </citation>
    <scope>NUCLEOTIDE SEQUENCE [LARGE SCALE GENOMIC DNA]</scope>
    <source>
        <strain evidence="1">QJT</strain>
        <tissue evidence="1">Leaf</tissue>
    </source>
</reference>
<dbReference type="AlphaFoldDB" id="A0AAP0NRX0"/>
<organism evidence="1 2">
    <name type="scientific">Stephania japonica</name>
    <dbReference type="NCBI Taxonomy" id="461633"/>
    <lineage>
        <taxon>Eukaryota</taxon>
        <taxon>Viridiplantae</taxon>
        <taxon>Streptophyta</taxon>
        <taxon>Embryophyta</taxon>
        <taxon>Tracheophyta</taxon>
        <taxon>Spermatophyta</taxon>
        <taxon>Magnoliopsida</taxon>
        <taxon>Ranunculales</taxon>
        <taxon>Menispermaceae</taxon>
        <taxon>Menispermoideae</taxon>
        <taxon>Cissampelideae</taxon>
        <taxon>Stephania</taxon>
    </lineage>
</organism>
<protein>
    <submittedName>
        <fullName evidence="1">Uncharacterized protein</fullName>
    </submittedName>
</protein>